<dbReference type="GeneID" id="81381026"/>
<reference evidence="3" key="1">
    <citation type="submission" date="2022-11" db="EMBL/GenBank/DDBJ databases">
        <authorList>
            <person name="Petersen C."/>
        </authorList>
    </citation>
    <scope>NUCLEOTIDE SEQUENCE</scope>
    <source>
        <strain evidence="3">IBT 23319</strain>
    </source>
</reference>
<dbReference type="InterPro" id="IPR049128">
    <property type="entry name" value="Pop8-like_dom"/>
</dbReference>
<dbReference type="RefSeq" id="XP_056504353.1">
    <property type="nucleotide sequence ID" value="XM_056641859.1"/>
</dbReference>
<dbReference type="Proteomes" id="UP001147733">
    <property type="component" value="Unassembled WGS sequence"/>
</dbReference>
<dbReference type="AlphaFoldDB" id="A0A9W9PDM5"/>
<evidence type="ECO:0000313" key="3">
    <source>
        <dbReference type="EMBL" id="KAJ5241348.1"/>
    </source>
</evidence>
<name>A0A9W9PDM5_PENCI</name>
<dbReference type="GO" id="GO:0034965">
    <property type="term" value="P:intronic box C/D snoRNA processing"/>
    <property type="evidence" value="ECO:0007669"/>
    <property type="project" value="TreeGrafter"/>
</dbReference>
<evidence type="ECO:0000256" key="1">
    <source>
        <dbReference type="SAM" id="MobiDB-lite"/>
    </source>
</evidence>
<evidence type="ECO:0000313" key="4">
    <source>
        <dbReference type="Proteomes" id="UP001147733"/>
    </source>
</evidence>
<dbReference type="OrthoDB" id="5530243at2759"/>
<dbReference type="GO" id="GO:0000171">
    <property type="term" value="F:ribonuclease MRP activity"/>
    <property type="evidence" value="ECO:0007669"/>
    <property type="project" value="TreeGrafter"/>
</dbReference>
<feature type="region of interest" description="Disordered" evidence="1">
    <location>
        <begin position="1"/>
        <end position="60"/>
    </location>
</feature>
<dbReference type="GO" id="GO:0005655">
    <property type="term" value="C:nucleolar ribonuclease P complex"/>
    <property type="evidence" value="ECO:0007669"/>
    <property type="project" value="InterPro"/>
</dbReference>
<organism evidence="3 4">
    <name type="scientific">Penicillium citrinum</name>
    <dbReference type="NCBI Taxonomy" id="5077"/>
    <lineage>
        <taxon>Eukaryota</taxon>
        <taxon>Fungi</taxon>
        <taxon>Dikarya</taxon>
        <taxon>Ascomycota</taxon>
        <taxon>Pezizomycotina</taxon>
        <taxon>Eurotiomycetes</taxon>
        <taxon>Eurotiomycetidae</taxon>
        <taxon>Eurotiales</taxon>
        <taxon>Aspergillaceae</taxon>
        <taxon>Penicillium</taxon>
    </lineage>
</organism>
<dbReference type="Pfam" id="PF20976">
    <property type="entry name" value="Pop8"/>
    <property type="match status" value="1"/>
</dbReference>
<dbReference type="GO" id="GO:0000294">
    <property type="term" value="P:nuclear-transcribed mRNA catabolic process, RNase MRP-dependent"/>
    <property type="evidence" value="ECO:0007669"/>
    <property type="project" value="TreeGrafter"/>
</dbReference>
<feature type="compositionally biased region" description="Polar residues" evidence="1">
    <location>
        <begin position="51"/>
        <end position="60"/>
    </location>
</feature>
<feature type="domain" description="Ribonucleases P/MRP subunit Pop8-like" evidence="2">
    <location>
        <begin position="64"/>
        <end position="119"/>
    </location>
</feature>
<proteinExistence type="predicted"/>
<dbReference type="GO" id="GO:0004526">
    <property type="term" value="F:ribonuclease P activity"/>
    <property type="evidence" value="ECO:0007669"/>
    <property type="project" value="TreeGrafter"/>
</dbReference>
<feature type="compositionally biased region" description="Polar residues" evidence="1">
    <location>
        <begin position="1"/>
        <end position="13"/>
    </location>
</feature>
<dbReference type="EMBL" id="JAPQKT010000002">
    <property type="protein sequence ID" value="KAJ5241348.1"/>
    <property type="molecule type" value="Genomic_DNA"/>
</dbReference>
<gene>
    <name evidence="3" type="ORF">N7469_002939</name>
</gene>
<accession>A0A9W9PDM5</accession>
<dbReference type="GO" id="GO:0008033">
    <property type="term" value="P:tRNA processing"/>
    <property type="evidence" value="ECO:0007669"/>
    <property type="project" value="InterPro"/>
</dbReference>
<keyword evidence="4" id="KW-1185">Reference proteome</keyword>
<dbReference type="PANTHER" id="PTHR28173">
    <property type="entry name" value="RIBONUCLEASES P/MRP PROTEIN SUBUNIT POP8"/>
    <property type="match status" value="1"/>
</dbReference>
<dbReference type="InterPro" id="IPR020347">
    <property type="entry name" value="Pop8"/>
</dbReference>
<sequence>MTENQGSNTSVGSGPSEPSKRKAEETNSNTIHFTSVGSGPSEPSKRKAEETNSNTIHFTSRNPPWTYLKLQLIPQPNSSSPQPLDALSARTYLSSALSQLLGLAGTAIPIDILKIENKDTANAEQNQSYSNISNNYDCAWVRVPREDSAAVVAALSSWIGGSGTGSGSSVAWRVCAKGNFLGALVSGSGGDLFVP</sequence>
<dbReference type="GO" id="GO:0000172">
    <property type="term" value="C:ribonuclease MRP complex"/>
    <property type="evidence" value="ECO:0007669"/>
    <property type="project" value="InterPro"/>
</dbReference>
<protein>
    <recommendedName>
        <fullName evidence="2">Ribonucleases P/MRP subunit Pop8-like domain-containing protein</fullName>
    </recommendedName>
</protein>
<feature type="compositionally biased region" description="Polar residues" evidence="1">
    <location>
        <begin position="26"/>
        <end position="38"/>
    </location>
</feature>
<evidence type="ECO:0000259" key="2">
    <source>
        <dbReference type="Pfam" id="PF20976"/>
    </source>
</evidence>
<comment type="caution">
    <text evidence="3">The sequence shown here is derived from an EMBL/GenBank/DDBJ whole genome shotgun (WGS) entry which is preliminary data.</text>
</comment>
<reference evidence="3" key="2">
    <citation type="journal article" date="2023" name="IMA Fungus">
        <title>Comparative genomic study of the Penicillium genus elucidates a diverse pangenome and 15 lateral gene transfer events.</title>
        <authorList>
            <person name="Petersen C."/>
            <person name="Sorensen T."/>
            <person name="Nielsen M.R."/>
            <person name="Sondergaard T.E."/>
            <person name="Sorensen J.L."/>
            <person name="Fitzpatrick D.A."/>
            <person name="Frisvad J.C."/>
            <person name="Nielsen K.L."/>
        </authorList>
    </citation>
    <scope>NUCLEOTIDE SEQUENCE</scope>
    <source>
        <strain evidence="3">IBT 23319</strain>
    </source>
</reference>
<dbReference type="PANTHER" id="PTHR28173:SF1">
    <property type="entry name" value="RIBONUCLEASES P_MRP PROTEIN SUBUNIT POP8"/>
    <property type="match status" value="1"/>
</dbReference>